<feature type="region of interest" description="Disordered" evidence="6">
    <location>
        <begin position="423"/>
        <end position="447"/>
    </location>
</feature>
<evidence type="ECO:0000256" key="3">
    <source>
        <dbReference type="ARBA" id="ARBA00022801"/>
    </source>
</evidence>
<dbReference type="GO" id="GO:0008484">
    <property type="term" value="F:sulfuric ester hydrolase activity"/>
    <property type="evidence" value="ECO:0007669"/>
    <property type="project" value="InterPro"/>
</dbReference>
<gene>
    <name evidence="9" type="ORF">HHL09_17515</name>
</gene>
<dbReference type="RefSeq" id="WP_169455922.1">
    <property type="nucleotide sequence ID" value="NZ_CP051774.1"/>
</dbReference>
<evidence type="ECO:0000256" key="4">
    <source>
        <dbReference type="ARBA" id="ARBA00022837"/>
    </source>
</evidence>
<dbReference type="GO" id="GO:0046872">
    <property type="term" value="F:metal ion binding"/>
    <property type="evidence" value="ECO:0007669"/>
    <property type="project" value="UniProtKB-KW"/>
</dbReference>
<evidence type="ECO:0000256" key="1">
    <source>
        <dbReference type="ARBA" id="ARBA00008779"/>
    </source>
</evidence>
<evidence type="ECO:0000256" key="5">
    <source>
        <dbReference type="ARBA" id="ARBA00023180"/>
    </source>
</evidence>
<dbReference type="Proteomes" id="UP000501812">
    <property type="component" value="Chromosome"/>
</dbReference>
<organism evidence="9 10">
    <name type="scientific">Luteolibacter luteus</name>
    <dbReference type="NCBI Taxonomy" id="2728835"/>
    <lineage>
        <taxon>Bacteria</taxon>
        <taxon>Pseudomonadati</taxon>
        <taxon>Verrucomicrobiota</taxon>
        <taxon>Verrucomicrobiia</taxon>
        <taxon>Verrucomicrobiales</taxon>
        <taxon>Verrucomicrobiaceae</taxon>
        <taxon>Luteolibacter</taxon>
    </lineage>
</organism>
<evidence type="ECO:0000313" key="9">
    <source>
        <dbReference type="EMBL" id="QJE97506.1"/>
    </source>
</evidence>
<evidence type="ECO:0000256" key="2">
    <source>
        <dbReference type="ARBA" id="ARBA00022723"/>
    </source>
</evidence>
<feature type="domain" description="Sulfatase N-terminal" evidence="8">
    <location>
        <begin position="26"/>
        <end position="331"/>
    </location>
</feature>
<dbReference type="InterPro" id="IPR017850">
    <property type="entry name" value="Alkaline_phosphatase_core_sf"/>
</dbReference>
<evidence type="ECO:0000259" key="8">
    <source>
        <dbReference type="Pfam" id="PF00884"/>
    </source>
</evidence>
<dbReference type="KEGG" id="luo:HHL09_17515"/>
<feature type="signal peptide" evidence="7">
    <location>
        <begin position="1"/>
        <end position="17"/>
    </location>
</feature>
<keyword evidence="5" id="KW-0325">Glycoprotein</keyword>
<dbReference type="EMBL" id="CP051774">
    <property type="protein sequence ID" value="QJE97506.1"/>
    <property type="molecule type" value="Genomic_DNA"/>
</dbReference>
<dbReference type="PANTHER" id="PTHR10342">
    <property type="entry name" value="ARYLSULFATASE"/>
    <property type="match status" value="1"/>
</dbReference>
<name>A0A858RJQ9_9BACT</name>
<keyword evidence="2" id="KW-0479">Metal-binding</keyword>
<protein>
    <submittedName>
        <fullName evidence="9">Arylsulfatase</fullName>
    </submittedName>
</protein>
<dbReference type="Pfam" id="PF00884">
    <property type="entry name" value="Sulfatase"/>
    <property type="match status" value="1"/>
</dbReference>
<accession>A0A858RJQ9</accession>
<evidence type="ECO:0000256" key="6">
    <source>
        <dbReference type="SAM" id="MobiDB-lite"/>
    </source>
</evidence>
<keyword evidence="10" id="KW-1185">Reference proteome</keyword>
<dbReference type="InterPro" id="IPR024607">
    <property type="entry name" value="Sulfatase_CS"/>
</dbReference>
<dbReference type="Gene3D" id="3.30.1120.10">
    <property type="match status" value="1"/>
</dbReference>
<evidence type="ECO:0000313" key="10">
    <source>
        <dbReference type="Proteomes" id="UP000501812"/>
    </source>
</evidence>
<proteinExistence type="inferred from homology"/>
<comment type="similarity">
    <text evidence="1">Belongs to the sulfatase family.</text>
</comment>
<dbReference type="PROSITE" id="PS00523">
    <property type="entry name" value="SULFATASE_1"/>
    <property type="match status" value="1"/>
</dbReference>
<dbReference type="PANTHER" id="PTHR10342:SF274">
    <property type="entry name" value="ARYLSULFATASE B"/>
    <property type="match status" value="1"/>
</dbReference>
<dbReference type="CDD" id="cd16029">
    <property type="entry name" value="4-S"/>
    <property type="match status" value="1"/>
</dbReference>
<evidence type="ECO:0000256" key="7">
    <source>
        <dbReference type="SAM" id="SignalP"/>
    </source>
</evidence>
<feature type="chain" id="PRO_5032716742" evidence="7">
    <location>
        <begin position="18"/>
        <end position="447"/>
    </location>
</feature>
<dbReference type="InterPro" id="IPR000917">
    <property type="entry name" value="Sulfatase_N"/>
</dbReference>
<keyword evidence="3" id="KW-0378">Hydrolase</keyword>
<keyword evidence="7" id="KW-0732">Signal</keyword>
<dbReference type="InterPro" id="IPR047115">
    <property type="entry name" value="ARSB"/>
</dbReference>
<keyword evidence="4" id="KW-0106">Calcium</keyword>
<dbReference type="SUPFAM" id="SSF53649">
    <property type="entry name" value="Alkaline phosphatase-like"/>
    <property type="match status" value="1"/>
</dbReference>
<dbReference type="AlphaFoldDB" id="A0A858RJQ9"/>
<reference evidence="9 10" key="1">
    <citation type="submission" date="2020-04" db="EMBL/GenBank/DDBJ databases">
        <title>Luteolibacter sp. G-1-1-1 isolated from soil.</title>
        <authorList>
            <person name="Dahal R.H."/>
        </authorList>
    </citation>
    <scope>NUCLEOTIDE SEQUENCE [LARGE SCALE GENOMIC DNA]</scope>
    <source>
        <strain evidence="9 10">G-1-1-1</strain>
    </source>
</reference>
<sequence>MKIRHLLFALIAFPAIAAEEGSAKKPNVIYLLADDLGYDDVGWRNPEIKTPNLDKLAAGGAKLEQYYVQPVCSPTRAAFMTGRYPFRHGLQTGVVRPWAQYGLPLEENTLPSALKEAGYETAITGKWHLGHFKPEYLPTKRGFDHQYGHYNGALDYFTHERDGGFDWHKNDTVNRDEGYSTELIGKEASRLIRERDKSKPLFLYVPFNGVHSPFQVPDRYLSLYPQFQGNRKLYAGMISAVDDAVGEIVKAAAEAGLGDNTLIVFSSDNGGPNPGKLSDNGKLRGGKGGVYEGGVRVVAFANWPAKIKAGSAIRQPTHISDWYPTLVKLSGSEAAPKLPLDGRDISSVLTENATIPDREVILNLAPDAAAIRVGDWKLVVHNRKTEEKAELFNLGDDASEKNDLSEKNPEKVKELRERLEALDKEAVAPKSKPQPRGFKAPAIWGQS</sequence>
<dbReference type="Gene3D" id="3.40.720.10">
    <property type="entry name" value="Alkaline Phosphatase, subunit A"/>
    <property type="match status" value="1"/>
</dbReference>